<evidence type="ECO:0000313" key="2">
    <source>
        <dbReference type="EMBL" id="QQX75966.1"/>
    </source>
</evidence>
<dbReference type="Proteomes" id="UP000629420">
    <property type="component" value="Chromosome"/>
</dbReference>
<feature type="transmembrane region" description="Helical" evidence="1">
    <location>
        <begin position="25"/>
        <end position="46"/>
    </location>
</feature>
<evidence type="ECO:0000256" key="1">
    <source>
        <dbReference type="SAM" id="Phobius"/>
    </source>
</evidence>
<sequence length="59" mass="6642">MDTYRVGIIGGIVFGILPNLPIDDIIVTVCMAIIGTLSSFFVTVFLKWVDRRIKKLNEE</sequence>
<dbReference type="RefSeq" id="WP_202335777.1">
    <property type="nucleotide sequence ID" value="NZ_CP068439.1"/>
</dbReference>
<accession>A0ABX7DP99</accession>
<dbReference type="EMBL" id="CP068439">
    <property type="protein sequence ID" value="QQX75966.1"/>
    <property type="molecule type" value="Genomic_DNA"/>
</dbReference>
<evidence type="ECO:0000313" key="3">
    <source>
        <dbReference type="Proteomes" id="UP000629420"/>
    </source>
</evidence>
<keyword evidence="1" id="KW-0812">Transmembrane</keyword>
<keyword evidence="1" id="KW-0472">Membrane</keyword>
<proteinExistence type="predicted"/>
<reference evidence="2 3" key="1">
    <citation type="submission" date="2021-01" db="EMBL/GenBank/DDBJ databases">
        <title>Aequorivita sp. strain KX20305, a bacterium isolated from the sediment collected at a cold seep field in South China Sea.</title>
        <authorList>
            <person name="Zhang H."/>
            <person name="Li C."/>
        </authorList>
    </citation>
    <scope>NUCLEOTIDE SEQUENCE [LARGE SCALE GENOMIC DNA]</scope>
    <source>
        <strain evidence="2 3">KX20305</strain>
    </source>
</reference>
<organism evidence="2 3">
    <name type="scientific">Aequorivita iocasae</name>
    <dbReference type="NCBI Taxonomy" id="2803865"/>
    <lineage>
        <taxon>Bacteria</taxon>
        <taxon>Pseudomonadati</taxon>
        <taxon>Bacteroidota</taxon>
        <taxon>Flavobacteriia</taxon>
        <taxon>Flavobacteriales</taxon>
        <taxon>Flavobacteriaceae</taxon>
        <taxon>Aequorivita</taxon>
    </lineage>
</organism>
<name>A0ABX7DP99_9FLAO</name>
<protein>
    <submittedName>
        <fullName evidence="2">Uncharacterized protein</fullName>
    </submittedName>
</protein>
<gene>
    <name evidence="2" type="ORF">JK629_11560</name>
</gene>
<keyword evidence="1" id="KW-1133">Transmembrane helix</keyword>
<keyword evidence="3" id="KW-1185">Reference proteome</keyword>